<sequence>MISPDKLVGAYVEYINTIKKQDLTFRKFTKKIINFQLRKFGCLCKIKVQIFSENSIRGDCMNYGFYKFGSTNSVKCECGWEGQRAELRRAVVVLEQTKCGSIFDAEDVYICPNCDSRKY</sequence>
<dbReference type="EMBL" id="MSDU01000013">
    <property type="protein sequence ID" value="OLN22924.1"/>
    <property type="molecule type" value="Genomic_DNA"/>
</dbReference>
<protein>
    <submittedName>
        <fullName evidence="1">Uncharacterized protein</fullName>
    </submittedName>
</protein>
<evidence type="ECO:0000313" key="1">
    <source>
        <dbReference type="EMBL" id="OLN22924.1"/>
    </source>
</evidence>
<proteinExistence type="predicted"/>
<keyword evidence="2" id="KW-1185">Reference proteome</keyword>
<dbReference type="STRING" id="1714264.BTO30_07215"/>
<dbReference type="AlphaFoldDB" id="A0A1Q8Q6F8"/>
<dbReference type="Proteomes" id="UP000185568">
    <property type="component" value="Unassembled WGS sequence"/>
</dbReference>
<gene>
    <name evidence="1" type="ORF">BTO30_07215</name>
</gene>
<evidence type="ECO:0000313" key="2">
    <source>
        <dbReference type="Proteomes" id="UP000185568"/>
    </source>
</evidence>
<accession>A0A1Q8Q6F8</accession>
<name>A0A1Q8Q6F8_9BACI</name>
<reference evidence="1 2" key="1">
    <citation type="submission" date="2016-12" db="EMBL/GenBank/DDBJ databases">
        <title>Domibacillus antri genome sequencing.</title>
        <authorList>
            <person name="Verma A."/>
            <person name="Krishnamurthi S."/>
        </authorList>
    </citation>
    <scope>NUCLEOTIDE SEQUENCE [LARGE SCALE GENOMIC DNA]</scope>
    <source>
        <strain evidence="1 2">XD80</strain>
    </source>
</reference>
<organism evidence="1 2">
    <name type="scientific">Domibacillus antri</name>
    <dbReference type="NCBI Taxonomy" id="1714264"/>
    <lineage>
        <taxon>Bacteria</taxon>
        <taxon>Bacillati</taxon>
        <taxon>Bacillota</taxon>
        <taxon>Bacilli</taxon>
        <taxon>Bacillales</taxon>
        <taxon>Bacillaceae</taxon>
        <taxon>Domibacillus</taxon>
    </lineage>
</organism>
<comment type="caution">
    <text evidence="1">The sequence shown here is derived from an EMBL/GenBank/DDBJ whole genome shotgun (WGS) entry which is preliminary data.</text>
</comment>